<protein>
    <submittedName>
        <fullName evidence="2">Uncharacterized protein</fullName>
    </submittedName>
</protein>
<reference evidence="2" key="1">
    <citation type="submission" date="2020-07" db="EMBL/GenBank/DDBJ databases">
        <title>The High-quality genome of the commercially important snow crab, Chionoecetes opilio.</title>
        <authorList>
            <person name="Jeong J.-H."/>
            <person name="Ryu S."/>
        </authorList>
    </citation>
    <scope>NUCLEOTIDE SEQUENCE</scope>
    <source>
        <strain evidence="2">MADBK_172401_WGS</strain>
        <tissue evidence="2">Digestive gland</tissue>
    </source>
</reference>
<feature type="compositionally biased region" description="Low complexity" evidence="1">
    <location>
        <begin position="212"/>
        <end position="223"/>
    </location>
</feature>
<comment type="caution">
    <text evidence="2">The sequence shown here is derived from an EMBL/GenBank/DDBJ whole genome shotgun (WGS) entry which is preliminary data.</text>
</comment>
<dbReference type="OrthoDB" id="6400835at2759"/>
<evidence type="ECO:0000256" key="1">
    <source>
        <dbReference type="SAM" id="MobiDB-lite"/>
    </source>
</evidence>
<name>A0A8J4YH87_CHIOP</name>
<dbReference type="EMBL" id="JACEEZ010003617">
    <property type="protein sequence ID" value="KAG0727222.1"/>
    <property type="molecule type" value="Genomic_DNA"/>
</dbReference>
<dbReference type="AlphaFoldDB" id="A0A8J4YH87"/>
<dbReference type="Proteomes" id="UP000770661">
    <property type="component" value="Unassembled WGS sequence"/>
</dbReference>
<evidence type="ECO:0000313" key="2">
    <source>
        <dbReference type="EMBL" id="KAG0727222.1"/>
    </source>
</evidence>
<keyword evidence="3" id="KW-1185">Reference proteome</keyword>
<gene>
    <name evidence="2" type="ORF">GWK47_035100</name>
</gene>
<organism evidence="2 3">
    <name type="scientific">Chionoecetes opilio</name>
    <name type="common">Atlantic snow crab</name>
    <name type="synonym">Cancer opilio</name>
    <dbReference type="NCBI Taxonomy" id="41210"/>
    <lineage>
        <taxon>Eukaryota</taxon>
        <taxon>Metazoa</taxon>
        <taxon>Ecdysozoa</taxon>
        <taxon>Arthropoda</taxon>
        <taxon>Crustacea</taxon>
        <taxon>Multicrustacea</taxon>
        <taxon>Malacostraca</taxon>
        <taxon>Eumalacostraca</taxon>
        <taxon>Eucarida</taxon>
        <taxon>Decapoda</taxon>
        <taxon>Pleocyemata</taxon>
        <taxon>Brachyura</taxon>
        <taxon>Eubrachyura</taxon>
        <taxon>Majoidea</taxon>
        <taxon>Majidae</taxon>
        <taxon>Chionoecetes</taxon>
    </lineage>
</organism>
<evidence type="ECO:0000313" key="3">
    <source>
        <dbReference type="Proteomes" id="UP000770661"/>
    </source>
</evidence>
<sequence length="223" mass="25484">METWNGGSSGLSKRCAACQKYGIGYCYGNIKTHKPGNKLRPKISQIPDADVPPREETVGPILTPYTPKCLQPSISIRVFRHTQNPQRQRITCKRGNCEVLPFSYIGMTTTKLSRRLTCHLTSGTPKKHLLEKHGITITRHFLEENTEMVYMCADVRRLPIFRSTVHKRYQSKINVQAYDLQALPSMRRTKSSDIQPAEMQSREEQKSSTNQRRPLTRAAARLL</sequence>
<proteinExistence type="predicted"/>
<feature type="region of interest" description="Disordered" evidence="1">
    <location>
        <begin position="186"/>
        <end position="223"/>
    </location>
</feature>
<accession>A0A8J4YH87</accession>